<dbReference type="GO" id="GO:0051920">
    <property type="term" value="F:peroxiredoxin activity"/>
    <property type="evidence" value="ECO:0007669"/>
    <property type="project" value="InterPro"/>
</dbReference>
<feature type="domain" description="Carboxymuconolactone decarboxylase-like" evidence="1">
    <location>
        <begin position="36"/>
        <end position="104"/>
    </location>
</feature>
<protein>
    <submittedName>
        <fullName evidence="2">Carboxymuconolactone decarboxylase family protein</fullName>
    </submittedName>
</protein>
<accession>A0A940XSM7</accession>
<dbReference type="Pfam" id="PF02627">
    <property type="entry name" value="CMD"/>
    <property type="match status" value="1"/>
</dbReference>
<dbReference type="Proteomes" id="UP000677413">
    <property type="component" value="Unassembled WGS sequence"/>
</dbReference>
<evidence type="ECO:0000259" key="1">
    <source>
        <dbReference type="Pfam" id="PF02627"/>
    </source>
</evidence>
<dbReference type="InterPro" id="IPR003779">
    <property type="entry name" value="CMD-like"/>
</dbReference>
<dbReference type="EMBL" id="JAGPYQ010000001">
    <property type="protein sequence ID" value="MBQ0851209.1"/>
    <property type="molecule type" value="Genomic_DNA"/>
</dbReference>
<keyword evidence="3" id="KW-1185">Reference proteome</keyword>
<dbReference type="Gene3D" id="1.20.1290.10">
    <property type="entry name" value="AhpD-like"/>
    <property type="match status" value="1"/>
</dbReference>
<reference evidence="2 3" key="1">
    <citation type="submission" date="2021-04" db="EMBL/GenBank/DDBJ databases">
        <authorList>
            <person name="Tang X."/>
            <person name="Zhou X."/>
            <person name="Chen X."/>
            <person name="Cernava T."/>
            <person name="Zhang C."/>
        </authorList>
    </citation>
    <scope>NUCLEOTIDE SEQUENCE [LARGE SCALE GENOMIC DNA]</scope>
    <source>
        <strain evidence="2 3">BH-SS-21</strain>
    </source>
</reference>
<name>A0A940XSM7_9ACTN</name>
<dbReference type="SUPFAM" id="SSF69118">
    <property type="entry name" value="AhpD-like"/>
    <property type="match status" value="1"/>
</dbReference>
<dbReference type="InterPro" id="IPR029032">
    <property type="entry name" value="AhpD-like"/>
</dbReference>
<dbReference type="PANTHER" id="PTHR34846">
    <property type="entry name" value="4-CARBOXYMUCONOLACTONE DECARBOXYLASE FAMILY PROTEIN (AFU_ORTHOLOGUE AFUA_6G11590)"/>
    <property type="match status" value="1"/>
</dbReference>
<evidence type="ECO:0000313" key="2">
    <source>
        <dbReference type="EMBL" id="MBQ0851209.1"/>
    </source>
</evidence>
<dbReference type="AlphaFoldDB" id="A0A940XSM7"/>
<sequence>MARLPGTDGAGDIAERIRERRGGTLRPLDRMLLHSPQVADGWNTLLGAVRQRTTLPADIRELIVLRIAVLNRAPYEWAAHEGDARAAGLDDRHLDALRAEAAATHPDLDERQRRVVAYTDAMTRDVHVPAHVFDAVRAHFDPAELVELTVTAAAYSMVSRFLVALEVELPAAPSPQPDPYLVLRRTT</sequence>
<comment type="caution">
    <text evidence="2">The sequence shown here is derived from an EMBL/GenBank/DDBJ whole genome shotgun (WGS) entry which is preliminary data.</text>
</comment>
<gene>
    <name evidence="2" type="ORF">J8N05_23865</name>
</gene>
<dbReference type="RefSeq" id="WP_210885776.1">
    <property type="nucleotide sequence ID" value="NZ_JAGPYQ010000001.1"/>
</dbReference>
<dbReference type="PANTHER" id="PTHR34846:SF11">
    <property type="entry name" value="4-CARBOXYMUCONOLACTONE DECARBOXYLASE FAMILY PROTEIN (AFU_ORTHOLOGUE AFUA_6G11590)"/>
    <property type="match status" value="1"/>
</dbReference>
<evidence type="ECO:0000313" key="3">
    <source>
        <dbReference type="Proteomes" id="UP000677413"/>
    </source>
</evidence>
<organism evidence="2 3">
    <name type="scientific">Streptomyces liliiviolaceus</name>
    <dbReference type="NCBI Taxonomy" id="2823109"/>
    <lineage>
        <taxon>Bacteria</taxon>
        <taxon>Bacillati</taxon>
        <taxon>Actinomycetota</taxon>
        <taxon>Actinomycetes</taxon>
        <taxon>Kitasatosporales</taxon>
        <taxon>Streptomycetaceae</taxon>
        <taxon>Streptomyces</taxon>
    </lineage>
</organism>
<proteinExistence type="predicted"/>